<feature type="transmembrane region" description="Helical" evidence="1">
    <location>
        <begin position="121"/>
        <end position="143"/>
    </location>
</feature>
<dbReference type="GO" id="GO:0016747">
    <property type="term" value="F:acyltransferase activity, transferring groups other than amino-acyl groups"/>
    <property type="evidence" value="ECO:0007669"/>
    <property type="project" value="InterPro"/>
</dbReference>
<dbReference type="AlphaFoldDB" id="A0A1V8RMC3"/>
<comment type="caution">
    <text evidence="3">The sequence shown here is derived from an EMBL/GenBank/DDBJ whole genome shotgun (WGS) entry which is preliminary data.</text>
</comment>
<feature type="transmembrane region" description="Helical" evidence="1">
    <location>
        <begin position="150"/>
        <end position="167"/>
    </location>
</feature>
<feature type="transmembrane region" description="Helical" evidence="1">
    <location>
        <begin position="30"/>
        <end position="53"/>
    </location>
</feature>
<dbReference type="GO" id="GO:0000271">
    <property type="term" value="P:polysaccharide biosynthetic process"/>
    <property type="evidence" value="ECO:0007669"/>
    <property type="project" value="TreeGrafter"/>
</dbReference>
<feature type="transmembrane region" description="Helical" evidence="1">
    <location>
        <begin position="7"/>
        <end position="24"/>
    </location>
</feature>
<evidence type="ECO:0000313" key="4">
    <source>
        <dbReference type="Proteomes" id="UP000191905"/>
    </source>
</evidence>
<keyword evidence="1" id="KW-0812">Transmembrane</keyword>
<feature type="transmembrane region" description="Helical" evidence="1">
    <location>
        <begin position="268"/>
        <end position="288"/>
    </location>
</feature>
<reference evidence="3 4" key="1">
    <citation type="journal article" date="2016" name="Int. J. Syst. Evol. Microbiol.">
        <title>Pseudaminobacter manganicus sp. nov., isolated from sludge of a manganese mine.</title>
        <authorList>
            <person name="Li J."/>
            <person name="Huang J."/>
            <person name="Liao S."/>
            <person name="Wang G."/>
        </authorList>
    </citation>
    <scope>NUCLEOTIDE SEQUENCE [LARGE SCALE GENOMIC DNA]</scope>
    <source>
        <strain evidence="3 4">JH-7</strain>
    </source>
</reference>
<dbReference type="PANTHER" id="PTHR23028">
    <property type="entry name" value="ACETYLTRANSFERASE"/>
    <property type="match status" value="1"/>
</dbReference>
<evidence type="ECO:0000259" key="2">
    <source>
        <dbReference type="Pfam" id="PF01757"/>
    </source>
</evidence>
<keyword evidence="1" id="KW-1133">Transmembrane helix</keyword>
<accession>A0A1V8RMC3</accession>
<dbReference type="OrthoDB" id="9767863at2"/>
<proteinExistence type="predicted"/>
<dbReference type="PANTHER" id="PTHR23028:SF131">
    <property type="entry name" value="BLR2367 PROTEIN"/>
    <property type="match status" value="1"/>
</dbReference>
<feature type="domain" description="Acyltransferase 3" evidence="2">
    <location>
        <begin position="5"/>
        <end position="307"/>
    </location>
</feature>
<dbReference type="STRING" id="1873176.BFN67_05280"/>
<dbReference type="InterPro" id="IPR050879">
    <property type="entry name" value="Acyltransferase_3"/>
</dbReference>
<keyword evidence="4" id="KW-1185">Reference proteome</keyword>
<dbReference type="RefSeq" id="WP_080920878.1">
    <property type="nucleotide sequence ID" value="NZ_MDET01000034.1"/>
</dbReference>
<feature type="transmembrane region" description="Helical" evidence="1">
    <location>
        <begin position="230"/>
        <end position="247"/>
    </location>
</feature>
<dbReference type="Proteomes" id="UP000191905">
    <property type="component" value="Unassembled WGS sequence"/>
</dbReference>
<protein>
    <submittedName>
        <fullName evidence="3">Exopolysaccharide biosynthesis protein</fullName>
    </submittedName>
</protein>
<evidence type="ECO:0000256" key="1">
    <source>
        <dbReference type="SAM" id="Phobius"/>
    </source>
</evidence>
<feature type="transmembrane region" description="Helical" evidence="1">
    <location>
        <begin position="294"/>
        <end position="312"/>
    </location>
</feature>
<dbReference type="EMBL" id="MDET01000034">
    <property type="protein sequence ID" value="OQM74263.1"/>
    <property type="molecule type" value="Genomic_DNA"/>
</dbReference>
<dbReference type="GO" id="GO:0016020">
    <property type="term" value="C:membrane"/>
    <property type="evidence" value="ECO:0007669"/>
    <property type="project" value="TreeGrafter"/>
</dbReference>
<sequence>MKRLYGVQYLRAVAAIGVVVFHAMERTGGHFAIGAAGVDVFFVVSGFIMWVLAEARHPSPGTFLRDRIERIVPLYWAATAVMVAGGLAGLFPNMRLTAFHVFGSFAFIPHFSPSDGGLWPVLVQGWTLNYEMFFYVLFALALLLPAARRMAAMAAVLVGLVGAGLILDPEGAVPQTYTNPLLIEFLIGMGIGKLWLSGRMPAAVAGCGLLVGSAAGFAFVGVTYIGFNPYMLGPLAGMLLVGVLALEKAGRIRRFSVAAYLGDASYSIYLWHTMAISVVAKLAGMLALPTFATVFLAIGAGVTIGLACHAFMEKPITAFLKNRRRPARRAHSVAAT</sequence>
<keyword evidence="1" id="KW-0472">Membrane</keyword>
<gene>
    <name evidence="3" type="ORF">BFN67_05280</name>
</gene>
<feature type="transmembrane region" description="Helical" evidence="1">
    <location>
        <begin position="203"/>
        <end position="224"/>
    </location>
</feature>
<evidence type="ECO:0000313" key="3">
    <source>
        <dbReference type="EMBL" id="OQM74263.1"/>
    </source>
</evidence>
<feature type="transmembrane region" description="Helical" evidence="1">
    <location>
        <begin position="179"/>
        <end position="196"/>
    </location>
</feature>
<dbReference type="InterPro" id="IPR002656">
    <property type="entry name" value="Acyl_transf_3_dom"/>
</dbReference>
<organism evidence="3 4">
    <name type="scientific">Manganibacter manganicus</name>
    <dbReference type="NCBI Taxonomy" id="1873176"/>
    <lineage>
        <taxon>Bacteria</taxon>
        <taxon>Pseudomonadati</taxon>
        <taxon>Pseudomonadota</taxon>
        <taxon>Alphaproteobacteria</taxon>
        <taxon>Hyphomicrobiales</taxon>
        <taxon>Phyllobacteriaceae</taxon>
        <taxon>Manganibacter</taxon>
    </lineage>
</organism>
<name>A0A1V8RMC3_9HYPH</name>
<feature type="transmembrane region" description="Helical" evidence="1">
    <location>
        <begin position="74"/>
        <end position="91"/>
    </location>
</feature>
<dbReference type="Pfam" id="PF01757">
    <property type="entry name" value="Acyl_transf_3"/>
    <property type="match status" value="1"/>
</dbReference>